<evidence type="ECO:0000313" key="2">
    <source>
        <dbReference type="Proteomes" id="UP001500729"/>
    </source>
</evidence>
<organism evidence="1 2">
    <name type="scientific">Saccharopolyspora erythraea</name>
    <name type="common">Streptomyces erythraeus</name>
    <dbReference type="NCBI Taxonomy" id="1836"/>
    <lineage>
        <taxon>Bacteria</taxon>
        <taxon>Bacillati</taxon>
        <taxon>Actinomycetota</taxon>
        <taxon>Actinomycetes</taxon>
        <taxon>Pseudonocardiales</taxon>
        <taxon>Pseudonocardiaceae</taxon>
        <taxon>Saccharopolyspora</taxon>
    </lineage>
</organism>
<gene>
    <name evidence="1" type="ORF">GCM10009533_06100</name>
</gene>
<evidence type="ECO:0000313" key="1">
    <source>
        <dbReference type="EMBL" id="GAA0510077.1"/>
    </source>
</evidence>
<protein>
    <submittedName>
        <fullName evidence="1">Uncharacterized protein</fullName>
    </submittedName>
</protein>
<name>A0ABN1C1Y7_SACER</name>
<sequence length="70" mass="7401">MSSAHKPCRAYGELSRIHLSPQWNAFGRVRGKMAATVSRPAGGGGIPSQWDAVRDMGAVMRVPVIGVGIP</sequence>
<dbReference type="Proteomes" id="UP001500729">
    <property type="component" value="Unassembled WGS sequence"/>
</dbReference>
<comment type="caution">
    <text evidence="1">The sequence shown here is derived from an EMBL/GenBank/DDBJ whole genome shotgun (WGS) entry which is preliminary data.</text>
</comment>
<dbReference type="EMBL" id="BAAAGS010000003">
    <property type="protein sequence ID" value="GAA0510077.1"/>
    <property type="molecule type" value="Genomic_DNA"/>
</dbReference>
<proteinExistence type="predicted"/>
<reference evidence="1 2" key="1">
    <citation type="journal article" date="2019" name="Int. J. Syst. Evol. Microbiol.">
        <title>The Global Catalogue of Microorganisms (GCM) 10K type strain sequencing project: providing services to taxonomists for standard genome sequencing and annotation.</title>
        <authorList>
            <consortium name="The Broad Institute Genomics Platform"/>
            <consortium name="The Broad Institute Genome Sequencing Center for Infectious Disease"/>
            <person name="Wu L."/>
            <person name="Ma J."/>
        </authorList>
    </citation>
    <scope>NUCLEOTIDE SEQUENCE [LARGE SCALE GENOMIC DNA]</scope>
    <source>
        <strain evidence="1 2">JCM 10303</strain>
    </source>
</reference>
<accession>A0ABN1C1Y7</accession>
<keyword evidence="2" id="KW-1185">Reference proteome</keyword>